<evidence type="ECO:0000313" key="3">
    <source>
        <dbReference type="Proteomes" id="UP000671862"/>
    </source>
</evidence>
<dbReference type="EMBL" id="CP071446">
    <property type="protein sequence ID" value="QTA38577.1"/>
    <property type="molecule type" value="Genomic_DNA"/>
</dbReference>
<feature type="transmembrane region" description="Helical" evidence="1">
    <location>
        <begin position="6"/>
        <end position="26"/>
    </location>
</feature>
<sequence length="262" mass="30064">MKIKMLIIIITTLIVTVVLGGSFRFFDNTVMLYHAPFGMIFNEDSYFGIGIGYSTSKFSYTEAQIGFLKIKKISEKFFLDTAIFVGNIFGGYVSIAYENINLPISSQNIEVFVSNNFSFFSRSSRTFYTIGPLVLNTESFSFRKDQTFSYSFSRYFLKYGTYSGYYISINNSHMIGYLYPLDRSLEEGVLIGIGTRDFSQLLINGGIRKFFKLNEFRGFSYIYSYYDNSNNSFNFFGGIKFLAPLKGDLIIDNGKVSFRISW</sequence>
<keyword evidence="1" id="KW-0472">Membrane</keyword>
<evidence type="ECO:0000313" key="2">
    <source>
        <dbReference type="EMBL" id="QTA38577.1"/>
    </source>
</evidence>
<proteinExistence type="predicted"/>
<keyword evidence="1" id="KW-1133">Transmembrane helix</keyword>
<keyword evidence="3" id="KW-1185">Reference proteome</keyword>
<name>A0ABX7S7L1_9BACT</name>
<evidence type="ECO:0000256" key="1">
    <source>
        <dbReference type="SAM" id="Phobius"/>
    </source>
</evidence>
<accession>A0ABX7S7L1</accession>
<reference evidence="2 3" key="1">
    <citation type="submission" date="2021-03" db="EMBL/GenBank/DDBJ databases">
        <title>Thermosipho ferrireducens sp.nov., an anaerobic thermophilic iron-reducing bacterium isolated from a deep-sea hydrothermal sulfide deposits.</title>
        <authorList>
            <person name="Zeng X."/>
            <person name="Chen Y."/>
            <person name="Shao Z."/>
        </authorList>
    </citation>
    <scope>NUCLEOTIDE SEQUENCE [LARGE SCALE GENOMIC DNA]</scope>
    <source>
        <strain evidence="2 3">JL129W03</strain>
    </source>
</reference>
<organism evidence="2 3">
    <name type="scientific">Thermosipho ferrireducens</name>
    <dbReference type="NCBI Taxonomy" id="2571116"/>
    <lineage>
        <taxon>Bacteria</taxon>
        <taxon>Thermotogati</taxon>
        <taxon>Thermotogota</taxon>
        <taxon>Thermotogae</taxon>
        <taxon>Thermotogales</taxon>
        <taxon>Fervidobacteriaceae</taxon>
        <taxon>Thermosipho</taxon>
    </lineage>
</organism>
<protein>
    <submittedName>
        <fullName evidence="2">Uncharacterized protein</fullName>
    </submittedName>
</protein>
<dbReference type="RefSeq" id="WP_207567294.1">
    <property type="nucleotide sequence ID" value="NZ_CP071446.1"/>
</dbReference>
<dbReference type="Proteomes" id="UP000671862">
    <property type="component" value="Chromosome"/>
</dbReference>
<gene>
    <name evidence="2" type="ORF">JYK00_03435</name>
</gene>
<keyword evidence="1" id="KW-0812">Transmembrane</keyword>